<evidence type="ECO:0000259" key="1">
    <source>
        <dbReference type="PROSITE" id="PS51819"/>
    </source>
</evidence>
<feature type="domain" description="VOC" evidence="1">
    <location>
        <begin position="2"/>
        <end position="115"/>
    </location>
</feature>
<comment type="caution">
    <text evidence="2">The sequence shown here is derived from an EMBL/GenBank/DDBJ whole genome shotgun (WGS) entry which is preliminary data.</text>
</comment>
<dbReference type="PROSITE" id="PS51819">
    <property type="entry name" value="VOC"/>
    <property type="match status" value="1"/>
</dbReference>
<dbReference type="Gene3D" id="3.10.180.10">
    <property type="entry name" value="2,3-Dihydroxybiphenyl 1,2-Dioxygenase, domain 1"/>
    <property type="match status" value="1"/>
</dbReference>
<reference evidence="2 3" key="1">
    <citation type="submission" date="2023-05" db="EMBL/GenBank/DDBJ databases">
        <title>Pseudoalteromonas ardens sp. nov., Pseudoalteromonas obscura sp. nov., and Pseudoalteromonas umbrosa sp. nov., isolated from the coral Montipora capitata.</title>
        <authorList>
            <person name="Thomas E.M."/>
            <person name="Smith E.M."/>
            <person name="Papke E."/>
            <person name="Shlafstein M.D."/>
            <person name="Oline D.K."/>
            <person name="Videau P."/>
            <person name="Saw J.H."/>
            <person name="Strangman W.K."/>
            <person name="Ushijima B."/>
        </authorList>
    </citation>
    <scope>NUCLEOTIDE SEQUENCE [LARGE SCALE GENOMIC DNA]</scope>
    <source>
        <strain evidence="2 3">P94</strain>
    </source>
</reference>
<proteinExistence type="predicted"/>
<sequence>MKLAAIRIPCKNLNDAYAFYADKLRLTVLFGSPSEGFVGMQLQNVQLIFEPEEQGEFECGRYLGFSLAVENIDTFYREASKRGVSFSNEPEKQSWGGIMTHISDNSGNIFSVIQS</sequence>
<dbReference type="EMBL" id="JASJUT010000001">
    <property type="protein sequence ID" value="MDK2593661.1"/>
    <property type="molecule type" value="Genomic_DNA"/>
</dbReference>
<protein>
    <submittedName>
        <fullName evidence="2">VOC family protein</fullName>
    </submittedName>
</protein>
<dbReference type="Pfam" id="PF00903">
    <property type="entry name" value="Glyoxalase"/>
    <property type="match status" value="1"/>
</dbReference>
<evidence type="ECO:0000313" key="2">
    <source>
        <dbReference type="EMBL" id="MDK2593661.1"/>
    </source>
</evidence>
<keyword evidence="3" id="KW-1185">Reference proteome</keyword>
<dbReference type="Proteomes" id="UP001231915">
    <property type="component" value="Unassembled WGS sequence"/>
</dbReference>
<dbReference type="InterPro" id="IPR029068">
    <property type="entry name" value="Glyas_Bleomycin-R_OHBP_Dase"/>
</dbReference>
<accession>A0ABT7EG91</accession>
<evidence type="ECO:0000313" key="3">
    <source>
        <dbReference type="Proteomes" id="UP001231915"/>
    </source>
</evidence>
<dbReference type="InterPro" id="IPR037523">
    <property type="entry name" value="VOC_core"/>
</dbReference>
<dbReference type="RefSeq" id="WP_284136063.1">
    <property type="nucleotide sequence ID" value="NZ_JASJUT010000001.1"/>
</dbReference>
<name>A0ABT7EG91_9GAMM</name>
<organism evidence="2 3">
    <name type="scientific">Pseudoalteromonas obscura</name>
    <dbReference type="NCBI Taxonomy" id="3048491"/>
    <lineage>
        <taxon>Bacteria</taxon>
        <taxon>Pseudomonadati</taxon>
        <taxon>Pseudomonadota</taxon>
        <taxon>Gammaproteobacteria</taxon>
        <taxon>Alteromonadales</taxon>
        <taxon>Pseudoalteromonadaceae</taxon>
        <taxon>Pseudoalteromonas</taxon>
    </lineage>
</organism>
<dbReference type="InterPro" id="IPR004360">
    <property type="entry name" value="Glyas_Fos-R_dOase_dom"/>
</dbReference>
<dbReference type="SUPFAM" id="SSF54593">
    <property type="entry name" value="Glyoxalase/Bleomycin resistance protein/Dihydroxybiphenyl dioxygenase"/>
    <property type="match status" value="1"/>
</dbReference>
<gene>
    <name evidence="2" type="ORF">QNM18_01100</name>
</gene>